<dbReference type="EMBL" id="OZ034831">
    <property type="protein sequence ID" value="CAL1688155.1"/>
    <property type="molecule type" value="Genomic_DNA"/>
</dbReference>
<evidence type="ECO:0000256" key="1">
    <source>
        <dbReference type="SAM" id="MobiDB-lite"/>
    </source>
</evidence>
<protein>
    <submittedName>
        <fullName evidence="2">Uncharacterized protein</fullName>
    </submittedName>
</protein>
<organism evidence="2 3">
    <name type="scientific">Lasius platythorax</name>
    <dbReference type="NCBI Taxonomy" id="488582"/>
    <lineage>
        <taxon>Eukaryota</taxon>
        <taxon>Metazoa</taxon>
        <taxon>Ecdysozoa</taxon>
        <taxon>Arthropoda</taxon>
        <taxon>Hexapoda</taxon>
        <taxon>Insecta</taxon>
        <taxon>Pterygota</taxon>
        <taxon>Neoptera</taxon>
        <taxon>Endopterygota</taxon>
        <taxon>Hymenoptera</taxon>
        <taxon>Apocrita</taxon>
        <taxon>Aculeata</taxon>
        <taxon>Formicoidea</taxon>
        <taxon>Formicidae</taxon>
        <taxon>Formicinae</taxon>
        <taxon>Lasius</taxon>
        <taxon>Lasius</taxon>
    </lineage>
</organism>
<evidence type="ECO:0000313" key="2">
    <source>
        <dbReference type="EMBL" id="CAL1688155.1"/>
    </source>
</evidence>
<evidence type="ECO:0000313" key="3">
    <source>
        <dbReference type="Proteomes" id="UP001497644"/>
    </source>
</evidence>
<feature type="region of interest" description="Disordered" evidence="1">
    <location>
        <begin position="48"/>
        <end position="132"/>
    </location>
</feature>
<sequence length="132" mass="15491">MSGRSSTSIDDRTDIGSLLGYRKRLPLSYNSRAPFDLFYVYRDPDAGRHVEEAQKRRRKPVIDVRQPYERPVRTVRAATSTKSADFPRATPRGRTTPPSRGGQRWKRKRGKRRKQKEGLGGRSRRRISNWYW</sequence>
<gene>
    <name evidence="2" type="ORF">LPLAT_LOCUS13277</name>
</gene>
<name>A0AAV2PAL4_9HYME</name>
<feature type="compositionally biased region" description="Basic and acidic residues" evidence="1">
    <location>
        <begin position="48"/>
        <end position="72"/>
    </location>
</feature>
<feature type="compositionally biased region" description="Basic residues" evidence="1">
    <location>
        <begin position="103"/>
        <end position="115"/>
    </location>
</feature>
<proteinExistence type="predicted"/>
<dbReference type="AlphaFoldDB" id="A0AAV2PAL4"/>
<feature type="compositionally biased region" description="Low complexity" evidence="1">
    <location>
        <begin position="90"/>
        <end position="102"/>
    </location>
</feature>
<feature type="compositionally biased region" description="Basic residues" evidence="1">
    <location>
        <begin position="122"/>
        <end position="132"/>
    </location>
</feature>
<accession>A0AAV2PAL4</accession>
<keyword evidence="3" id="KW-1185">Reference proteome</keyword>
<dbReference type="Proteomes" id="UP001497644">
    <property type="component" value="Chromosome 8"/>
</dbReference>
<reference evidence="2" key="1">
    <citation type="submission" date="2024-04" db="EMBL/GenBank/DDBJ databases">
        <authorList>
            <consortium name="Molecular Ecology Group"/>
        </authorList>
    </citation>
    <scope>NUCLEOTIDE SEQUENCE</scope>
</reference>